<name>A0A2D2CXG3_METT3</name>
<reference evidence="2" key="1">
    <citation type="submission" date="2017-10" db="EMBL/GenBank/DDBJ databases">
        <title>Completed PacBio SMRT sequence of Methylosinus trichosporium OB3b reveals presence of a third large plasmid.</title>
        <authorList>
            <person name="Charles T.C."/>
            <person name="Lynch M.D.J."/>
            <person name="Heil J.R."/>
            <person name="Cheng J."/>
        </authorList>
    </citation>
    <scope>NUCLEOTIDE SEQUENCE [LARGE SCALE GENOMIC DNA]</scope>
    <source>
        <strain evidence="2">OB3b</strain>
    </source>
</reference>
<dbReference type="AlphaFoldDB" id="A0A2D2CXG3"/>
<dbReference type="Proteomes" id="UP000230709">
    <property type="component" value="Chromosome"/>
</dbReference>
<protein>
    <submittedName>
        <fullName evidence="1">Uncharacterized protein</fullName>
    </submittedName>
</protein>
<accession>A0A2D2CXG3</accession>
<evidence type="ECO:0000313" key="1">
    <source>
        <dbReference type="EMBL" id="ATQ67404.1"/>
    </source>
</evidence>
<proteinExistence type="predicted"/>
<dbReference type="KEGG" id="mtw:CQW49_05475"/>
<gene>
    <name evidence="1" type="ORF">CQW49_05475</name>
</gene>
<dbReference type="EMBL" id="CP023737">
    <property type="protein sequence ID" value="ATQ67404.1"/>
    <property type="molecule type" value="Genomic_DNA"/>
</dbReference>
<organism evidence="1 2">
    <name type="scientific">Methylosinus trichosporium (strain ATCC 35070 / NCIMB 11131 / UNIQEM 75 / OB3b)</name>
    <dbReference type="NCBI Taxonomy" id="595536"/>
    <lineage>
        <taxon>Bacteria</taxon>
        <taxon>Pseudomonadati</taxon>
        <taxon>Pseudomonadota</taxon>
        <taxon>Alphaproteobacteria</taxon>
        <taxon>Hyphomicrobiales</taxon>
        <taxon>Methylocystaceae</taxon>
        <taxon>Methylosinus</taxon>
    </lineage>
</organism>
<sequence>MTDKCWADTLSKAELAAAFAETAAGLVNRDDLHSDLAVTTLEEHIYRAASLSRALWLAIEGVNDIDSRDKAALYELASSVADHACAAKYAFNRDNALEAERAAKAAAEADKAAPAPVAEDIEGARS</sequence>
<evidence type="ECO:0000313" key="2">
    <source>
        <dbReference type="Proteomes" id="UP000230709"/>
    </source>
</evidence>
<keyword evidence="2" id="KW-1185">Reference proteome</keyword>
<dbReference type="STRING" id="595536.GCA_000178815_04064"/>